<dbReference type="EMBL" id="JACSQL010000011">
    <property type="protein sequence ID" value="MBD7970253.1"/>
    <property type="molecule type" value="Genomic_DNA"/>
</dbReference>
<keyword evidence="1" id="KW-0472">Membrane</keyword>
<reference evidence="2 3" key="1">
    <citation type="submission" date="2020-08" db="EMBL/GenBank/DDBJ databases">
        <title>A Genomic Blueprint of the Chicken Gut Microbiome.</title>
        <authorList>
            <person name="Gilroy R."/>
            <person name="Ravi A."/>
            <person name="Getino M."/>
            <person name="Pursley I."/>
            <person name="Horton D.L."/>
            <person name="Alikhan N.-F."/>
            <person name="Baker D."/>
            <person name="Gharbi K."/>
            <person name="Hall N."/>
            <person name="Watson M."/>
            <person name="Adriaenssens E.M."/>
            <person name="Foster-Nyarko E."/>
            <person name="Jarju S."/>
            <person name="Secka A."/>
            <person name="Antonio M."/>
            <person name="Oren A."/>
            <person name="Chaudhuri R."/>
            <person name="La Ragione R.M."/>
            <person name="Hildebrand F."/>
            <person name="Pallen M.J."/>
        </authorList>
    </citation>
    <scope>NUCLEOTIDE SEQUENCE [LARGE SCALE GENOMIC DNA]</scope>
    <source>
        <strain evidence="2 3">Sa2BVA9</strain>
    </source>
</reference>
<sequence>MNIINTPWWQAIGAFLFIGLIVVCMYNLWDLKREQQAADDEAEAINRAKQESKNATKIYLKPAQYIYPKTEDVAVKTSSRPI</sequence>
<evidence type="ECO:0000313" key="2">
    <source>
        <dbReference type="EMBL" id="MBD7970253.1"/>
    </source>
</evidence>
<evidence type="ECO:0000313" key="3">
    <source>
        <dbReference type="Proteomes" id="UP000608071"/>
    </source>
</evidence>
<comment type="caution">
    <text evidence="2">The sequence shown here is derived from an EMBL/GenBank/DDBJ whole genome shotgun (WGS) entry which is preliminary data.</text>
</comment>
<dbReference type="Proteomes" id="UP000608071">
    <property type="component" value="Unassembled WGS sequence"/>
</dbReference>
<feature type="transmembrane region" description="Helical" evidence="1">
    <location>
        <begin position="6"/>
        <end position="29"/>
    </location>
</feature>
<accession>A0ABR8T3C5</accession>
<organism evidence="2 3">
    <name type="scientific">Paenibacillus gallinarum</name>
    <dbReference type="NCBI Taxonomy" id="2762232"/>
    <lineage>
        <taxon>Bacteria</taxon>
        <taxon>Bacillati</taxon>
        <taxon>Bacillota</taxon>
        <taxon>Bacilli</taxon>
        <taxon>Bacillales</taxon>
        <taxon>Paenibacillaceae</taxon>
        <taxon>Paenibacillus</taxon>
    </lineage>
</organism>
<evidence type="ECO:0000256" key="1">
    <source>
        <dbReference type="SAM" id="Phobius"/>
    </source>
</evidence>
<gene>
    <name evidence="2" type="ORF">H9647_19495</name>
</gene>
<name>A0ABR8T3C5_9BACL</name>
<keyword evidence="3" id="KW-1185">Reference proteome</keyword>
<keyword evidence="1" id="KW-1133">Transmembrane helix</keyword>
<dbReference type="RefSeq" id="WP_191803159.1">
    <property type="nucleotide sequence ID" value="NZ_JACSQL010000011.1"/>
</dbReference>
<keyword evidence="1" id="KW-0812">Transmembrane</keyword>
<proteinExistence type="predicted"/>
<protein>
    <submittedName>
        <fullName evidence="2">Uncharacterized protein</fullName>
    </submittedName>
</protein>